<dbReference type="Proteomes" id="UP000327013">
    <property type="component" value="Chromosome 1"/>
</dbReference>
<proteinExistence type="predicted"/>
<organism evidence="1 2">
    <name type="scientific">Carpinus fangiana</name>
    <dbReference type="NCBI Taxonomy" id="176857"/>
    <lineage>
        <taxon>Eukaryota</taxon>
        <taxon>Viridiplantae</taxon>
        <taxon>Streptophyta</taxon>
        <taxon>Embryophyta</taxon>
        <taxon>Tracheophyta</taxon>
        <taxon>Spermatophyta</taxon>
        <taxon>Magnoliopsida</taxon>
        <taxon>eudicotyledons</taxon>
        <taxon>Gunneridae</taxon>
        <taxon>Pentapetalae</taxon>
        <taxon>rosids</taxon>
        <taxon>fabids</taxon>
        <taxon>Fagales</taxon>
        <taxon>Betulaceae</taxon>
        <taxon>Carpinus</taxon>
    </lineage>
</organism>
<protein>
    <submittedName>
        <fullName evidence="1">Uncharacterized protein</fullName>
    </submittedName>
</protein>
<gene>
    <name evidence="1" type="ORF">FH972_002222</name>
</gene>
<evidence type="ECO:0000313" key="1">
    <source>
        <dbReference type="EMBL" id="KAE7997604.1"/>
    </source>
</evidence>
<evidence type="ECO:0000313" key="2">
    <source>
        <dbReference type="Proteomes" id="UP000327013"/>
    </source>
</evidence>
<sequence length="129" mass="14562">MRCIRTIDAYNITIYKENNIREKDKGVIVDGWNIIYKLGKYIQNPGIDKTMQYRTNTQTKNLIRGKKINNKKDLTGGFEFIRKKTDQDGIEEGGLVDLDEPGVPGLEVVEGGGKKTFPKILRATEGEQG</sequence>
<dbReference type="EMBL" id="CM017321">
    <property type="protein sequence ID" value="KAE7997604.1"/>
    <property type="molecule type" value="Genomic_DNA"/>
</dbReference>
<reference evidence="1 2" key="1">
    <citation type="submission" date="2019-06" db="EMBL/GenBank/DDBJ databases">
        <title>A chromosomal-level reference genome of Carpinus fangiana (Coryloideae, Betulaceae).</title>
        <authorList>
            <person name="Yang X."/>
            <person name="Wang Z."/>
            <person name="Zhang L."/>
            <person name="Hao G."/>
            <person name="Liu J."/>
            <person name="Yang Y."/>
        </authorList>
    </citation>
    <scope>NUCLEOTIDE SEQUENCE [LARGE SCALE GENOMIC DNA]</scope>
    <source>
        <strain evidence="1">Cfa_2016G</strain>
        <tissue evidence="1">Leaf</tissue>
    </source>
</reference>
<name>A0A5N6QGV0_9ROSI</name>
<keyword evidence="2" id="KW-1185">Reference proteome</keyword>
<accession>A0A5N6QGV0</accession>
<dbReference type="AlphaFoldDB" id="A0A5N6QGV0"/>